<reference evidence="2" key="1">
    <citation type="submission" date="2016-09" db="EMBL/GenBank/DDBJ databases">
        <authorList>
            <person name="Wan X."/>
            <person name="Hou S."/>
        </authorList>
    </citation>
    <scope>NUCLEOTIDE SEQUENCE [LARGE SCALE GENOMIC DNA]</scope>
    <source>
        <strain evidence="2">KH87</strain>
    </source>
</reference>
<dbReference type="InterPro" id="IPR010272">
    <property type="entry name" value="T6SS_TssF"/>
</dbReference>
<protein>
    <submittedName>
        <fullName evidence="1">Type VI secretion system protein ImpG</fullName>
    </submittedName>
</protein>
<organism evidence="1 2">
    <name type="scientific">Rheinheimera salexigens</name>
    <dbReference type="NCBI Taxonomy" id="1628148"/>
    <lineage>
        <taxon>Bacteria</taxon>
        <taxon>Pseudomonadati</taxon>
        <taxon>Pseudomonadota</taxon>
        <taxon>Gammaproteobacteria</taxon>
        <taxon>Chromatiales</taxon>
        <taxon>Chromatiaceae</taxon>
        <taxon>Rheinheimera</taxon>
    </lineage>
</organism>
<name>A0A1E7Q6B4_9GAMM</name>
<dbReference type="AlphaFoldDB" id="A0A1E7Q6B4"/>
<dbReference type="PANTHER" id="PTHR35370:SF1">
    <property type="entry name" value="TYPE VI SECRETION SYSTEM COMPONENT TSSF1"/>
    <property type="match status" value="1"/>
</dbReference>
<dbReference type="Pfam" id="PF05947">
    <property type="entry name" value="T6SS_TssF"/>
    <property type="match status" value="1"/>
</dbReference>
<dbReference type="EMBL" id="MKEK01000001">
    <property type="protein sequence ID" value="OEY69734.1"/>
    <property type="molecule type" value="Genomic_DNA"/>
</dbReference>
<dbReference type="RefSeq" id="WP_070049304.1">
    <property type="nucleotide sequence ID" value="NZ_CBCSDO010000004.1"/>
</dbReference>
<comment type="caution">
    <text evidence="1">The sequence shown here is derived from an EMBL/GenBank/DDBJ whole genome shotgun (WGS) entry which is preliminary data.</text>
</comment>
<accession>A0A1E7Q6B4</accession>
<dbReference type="STRING" id="1628148.BI198_09285"/>
<proteinExistence type="predicted"/>
<sequence>MNDELLKYYNRELTYMRRMGAEFAEQYPKIAGRLRISEENVEDPHVSRLLEGVALLTAQVRQKLDDSFPELTDALLGQLYPDYQAPIPATTILKLTSQNLSTSGITIKQGTEFETKADGLKPCTFQACYDTELLPIEVEQAEFKNAPFHAPKPPGNTVAKSLLKLTLACEFENTAIHELAVNTLRFYLNGQRHHVYRLYELLLSKLLHIGIAPAGQPELIRFISAEHMHPVGFADEHQVIPYSQRSFSGYRLLIEQFVCPEKFLFVELQDLDPSWPNIADKFELYFYLDQSAEELERHITADSVLLGCTPVINLFQQKLEPVNMDASQYEYRLVPRYLDADVCEVIRIDKVQAFDPFGNEVKLNPYYSQGHPDYLQQQDMFWHSRREFADWAGGYSESGTEVYLSVIDRKFQGINAEQTTSNWVLQVSAQCSNRNLPAYLPFGGGEPTFTISRHADVVKQIRCLHAPGQSVRPALHDASRWQLVNHLTLNHFTADNALQRLQETLQLYDFRCTPESKALIEGICSIKIKAGSARVVQNGRVAVCSGSDILIEFSQASYAGSSIYFFANVLNVFFAQYASINSYTRLAIKIKSHEQIYHQWPAQCGSKVLL</sequence>
<gene>
    <name evidence="1" type="ORF">BI198_09285</name>
</gene>
<dbReference type="PANTHER" id="PTHR35370">
    <property type="entry name" value="CYTOPLASMIC PROTEIN-RELATED-RELATED"/>
    <property type="match status" value="1"/>
</dbReference>
<dbReference type="OrthoDB" id="9763676at2"/>
<evidence type="ECO:0000313" key="1">
    <source>
        <dbReference type="EMBL" id="OEY69734.1"/>
    </source>
</evidence>
<evidence type="ECO:0000313" key="2">
    <source>
        <dbReference type="Proteomes" id="UP000242258"/>
    </source>
</evidence>
<dbReference type="PIRSF" id="PIRSF028304">
    <property type="entry name" value="UCP028304"/>
    <property type="match status" value="1"/>
</dbReference>
<keyword evidence="2" id="KW-1185">Reference proteome</keyword>
<dbReference type="Proteomes" id="UP000242258">
    <property type="component" value="Unassembled WGS sequence"/>
</dbReference>
<dbReference type="NCBIfam" id="TIGR03359">
    <property type="entry name" value="VI_chp_6"/>
    <property type="match status" value="1"/>
</dbReference>